<dbReference type="SUPFAM" id="SSF56317">
    <property type="entry name" value="Carbon-nitrogen hydrolase"/>
    <property type="match status" value="1"/>
</dbReference>
<feature type="domain" description="CN hydrolase" evidence="2">
    <location>
        <begin position="1"/>
        <end position="233"/>
    </location>
</feature>
<dbReference type="AlphaFoldDB" id="A0A4R5AMJ4"/>
<keyword evidence="4" id="KW-1185">Reference proteome</keyword>
<evidence type="ECO:0000313" key="4">
    <source>
        <dbReference type="Proteomes" id="UP000295578"/>
    </source>
</evidence>
<dbReference type="OrthoDB" id="9811121at2"/>
<dbReference type="PANTHER" id="PTHR23088:SF27">
    <property type="entry name" value="DEAMINATED GLUTATHIONE AMIDASE"/>
    <property type="match status" value="1"/>
</dbReference>
<dbReference type="InterPro" id="IPR036526">
    <property type="entry name" value="C-N_Hydrolase_sf"/>
</dbReference>
<accession>A0A4R5AMJ4</accession>
<sequence length="260" mass="28152">MRVAMVQVDSSGESVPERRARVGELVRGLGGADLVVLPELWAVGYFAFDAYAEGAEPFEGPSVSDARSWARELGAWVHLGSFVEMDAGRLFNTAVLLSPEGEVAHVYRKIHVFGYRSREAELLTPGDELPVADTSFGRVAATTCYDLRFPELWRGLVDGGAQIAIVPAAWPAARREHWRLFTSCRAVEEQVLLIGCNAAGAELGGHSRVVDPWGAVLAEAGTEAGVTWCDVDPAVVERARAEFPVLADRRTDLTFQGADV</sequence>
<dbReference type="Gene3D" id="3.60.110.10">
    <property type="entry name" value="Carbon-nitrogen hydrolase"/>
    <property type="match status" value="1"/>
</dbReference>
<dbReference type="PANTHER" id="PTHR23088">
    <property type="entry name" value="NITRILASE-RELATED"/>
    <property type="match status" value="1"/>
</dbReference>
<protein>
    <submittedName>
        <fullName evidence="3">Carbon-nitrogen family hydrolase</fullName>
    </submittedName>
</protein>
<proteinExistence type="inferred from homology"/>
<dbReference type="Proteomes" id="UP000295578">
    <property type="component" value="Unassembled WGS sequence"/>
</dbReference>
<organism evidence="3 4">
    <name type="scientific">Actinomadura darangshiensis</name>
    <dbReference type="NCBI Taxonomy" id="705336"/>
    <lineage>
        <taxon>Bacteria</taxon>
        <taxon>Bacillati</taxon>
        <taxon>Actinomycetota</taxon>
        <taxon>Actinomycetes</taxon>
        <taxon>Streptosporangiales</taxon>
        <taxon>Thermomonosporaceae</taxon>
        <taxon>Actinomadura</taxon>
    </lineage>
</organism>
<dbReference type="EMBL" id="SMKY01000202">
    <property type="protein sequence ID" value="TDD72799.1"/>
    <property type="molecule type" value="Genomic_DNA"/>
</dbReference>
<dbReference type="InterPro" id="IPR003010">
    <property type="entry name" value="C-N_Hydrolase"/>
</dbReference>
<name>A0A4R5AMJ4_9ACTN</name>
<dbReference type="Pfam" id="PF00795">
    <property type="entry name" value="CN_hydrolase"/>
    <property type="match status" value="1"/>
</dbReference>
<dbReference type="InterPro" id="IPR001110">
    <property type="entry name" value="UPF0012_CS"/>
</dbReference>
<reference evidence="3 4" key="1">
    <citation type="submission" date="2019-03" db="EMBL/GenBank/DDBJ databases">
        <title>Draft genome sequences of novel Actinobacteria.</title>
        <authorList>
            <person name="Sahin N."/>
            <person name="Ay H."/>
            <person name="Saygin H."/>
        </authorList>
    </citation>
    <scope>NUCLEOTIDE SEQUENCE [LARGE SCALE GENOMIC DNA]</scope>
    <source>
        <strain evidence="3 4">DSM 45941</strain>
    </source>
</reference>
<dbReference type="CDD" id="cd07583">
    <property type="entry name" value="nitrilase_5"/>
    <property type="match status" value="1"/>
</dbReference>
<gene>
    <name evidence="3" type="ORF">E1293_32375</name>
</gene>
<dbReference type="PROSITE" id="PS50263">
    <property type="entry name" value="CN_HYDROLASE"/>
    <property type="match status" value="1"/>
</dbReference>
<keyword evidence="3" id="KW-0378">Hydrolase</keyword>
<evidence type="ECO:0000313" key="3">
    <source>
        <dbReference type="EMBL" id="TDD72799.1"/>
    </source>
</evidence>
<comment type="similarity">
    <text evidence="1">Belongs to the carbon-nitrogen hydrolase superfamily. NIT1/NIT2 family.</text>
</comment>
<evidence type="ECO:0000259" key="2">
    <source>
        <dbReference type="PROSITE" id="PS50263"/>
    </source>
</evidence>
<dbReference type="PROSITE" id="PS01227">
    <property type="entry name" value="UPF0012"/>
    <property type="match status" value="1"/>
</dbReference>
<comment type="caution">
    <text evidence="3">The sequence shown here is derived from an EMBL/GenBank/DDBJ whole genome shotgun (WGS) entry which is preliminary data.</text>
</comment>
<dbReference type="GO" id="GO:0016787">
    <property type="term" value="F:hydrolase activity"/>
    <property type="evidence" value="ECO:0007669"/>
    <property type="project" value="UniProtKB-KW"/>
</dbReference>
<evidence type="ECO:0000256" key="1">
    <source>
        <dbReference type="ARBA" id="ARBA00010613"/>
    </source>
</evidence>